<gene>
    <name evidence="1" type="ORF">VNO77_37675</name>
</gene>
<evidence type="ECO:0000313" key="2">
    <source>
        <dbReference type="Proteomes" id="UP001367508"/>
    </source>
</evidence>
<dbReference type="Proteomes" id="UP001367508">
    <property type="component" value="Unassembled WGS sequence"/>
</dbReference>
<dbReference type="EMBL" id="JAYMYQ010000009">
    <property type="protein sequence ID" value="KAK7313187.1"/>
    <property type="molecule type" value="Genomic_DNA"/>
</dbReference>
<reference evidence="1 2" key="1">
    <citation type="submission" date="2024-01" db="EMBL/GenBank/DDBJ databases">
        <title>The genomes of 5 underutilized Papilionoideae crops provide insights into root nodulation and disease resistanc.</title>
        <authorList>
            <person name="Jiang F."/>
        </authorList>
    </citation>
    <scope>NUCLEOTIDE SEQUENCE [LARGE SCALE GENOMIC DNA]</scope>
    <source>
        <strain evidence="1">LVBAO_FW01</strain>
        <tissue evidence="1">Leaves</tissue>
    </source>
</reference>
<protein>
    <submittedName>
        <fullName evidence="1">Uncharacterized protein</fullName>
    </submittedName>
</protein>
<evidence type="ECO:0000313" key="1">
    <source>
        <dbReference type="EMBL" id="KAK7313187.1"/>
    </source>
</evidence>
<name>A0AAN9PWT7_CANGL</name>
<keyword evidence="2" id="KW-1185">Reference proteome</keyword>
<proteinExistence type="predicted"/>
<accession>A0AAN9PWT7</accession>
<organism evidence="1 2">
    <name type="scientific">Canavalia gladiata</name>
    <name type="common">Sword bean</name>
    <name type="synonym">Dolichos gladiatus</name>
    <dbReference type="NCBI Taxonomy" id="3824"/>
    <lineage>
        <taxon>Eukaryota</taxon>
        <taxon>Viridiplantae</taxon>
        <taxon>Streptophyta</taxon>
        <taxon>Embryophyta</taxon>
        <taxon>Tracheophyta</taxon>
        <taxon>Spermatophyta</taxon>
        <taxon>Magnoliopsida</taxon>
        <taxon>eudicotyledons</taxon>
        <taxon>Gunneridae</taxon>
        <taxon>Pentapetalae</taxon>
        <taxon>rosids</taxon>
        <taxon>fabids</taxon>
        <taxon>Fabales</taxon>
        <taxon>Fabaceae</taxon>
        <taxon>Papilionoideae</taxon>
        <taxon>50 kb inversion clade</taxon>
        <taxon>NPAAA clade</taxon>
        <taxon>indigoferoid/millettioid clade</taxon>
        <taxon>Phaseoleae</taxon>
        <taxon>Canavalia</taxon>
    </lineage>
</organism>
<dbReference type="AlphaFoldDB" id="A0AAN9PWT7"/>
<sequence>MPESARLSSLLARETYSRALFVNMNHQSRTSIENFQRRCKAMHSLRARICINGLGIVEAAMTRSLRMPLDTIRILIIQFLAPSVKGIAGHLKDATYMVVLNAERANIYMRGSMDSDFAVSLKTDPIHDIIDQCINLAVKNSRCIKVVTPSYYSAIFERHIYCFIWFDVALNPLWLDPKMATDEGIRFASLNEV</sequence>
<comment type="caution">
    <text evidence="1">The sequence shown here is derived from an EMBL/GenBank/DDBJ whole genome shotgun (WGS) entry which is preliminary data.</text>
</comment>